<dbReference type="AlphaFoldDB" id="A0A368LMD9"/>
<protein>
    <recommendedName>
        <fullName evidence="4">Outer membrane protein beta-barrel domain-containing protein</fullName>
    </recommendedName>
</protein>
<dbReference type="EMBL" id="QPGL01000001">
    <property type="protein sequence ID" value="RCS72971.1"/>
    <property type="molecule type" value="Genomic_DNA"/>
</dbReference>
<keyword evidence="1" id="KW-0732">Signal</keyword>
<name>A0A368LMD9_9VIBR</name>
<comment type="caution">
    <text evidence="2">The sequence shown here is derived from an EMBL/GenBank/DDBJ whole genome shotgun (WGS) entry which is preliminary data.</text>
</comment>
<evidence type="ECO:0000256" key="1">
    <source>
        <dbReference type="SAM" id="SignalP"/>
    </source>
</evidence>
<feature type="chain" id="PRO_5017041491" description="Outer membrane protein beta-barrel domain-containing protein" evidence="1">
    <location>
        <begin position="21"/>
        <end position="173"/>
    </location>
</feature>
<evidence type="ECO:0008006" key="4">
    <source>
        <dbReference type="Google" id="ProtNLM"/>
    </source>
</evidence>
<organism evidence="2 3">
    <name type="scientific">Vibrio casei</name>
    <dbReference type="NCBI Taxonomy" id="673372"/>
    <lineage>
        <taxon>Bacteria</taxon>
        <taxon>Pseudomonadati</taxon>
        <taxon>Pseudomonadota</taxon>
        <taxon>Gammaproteobacteria</taxon>
        <taxon>Vibrionales</taxon>
        <taxon>Vibrionaceae</taxon>
        <taxon>Vibrio</taxon>
    </lineage>
</organism>
<keyword evidence="3" id="KW-1185">Reference proteome</keyword>
<evidence type="ECO:0000313" key="2">
    <source>
        <dbReference type="EMBL" id="RCS72971.1"/>
    </source>
</evidence>
<evidence type="ECO:0000313" key="3">
    <source>
        <dbReference type="Proteomes" id="UP000252479"/>
    </source>
</evidence>
<feature type="signal peptide" evidence="1">
    <location>
        <begin position="1"/>
        <end position="20"/>
    </location>
</feature>
<reference evidence="2 3" key="1">
    <citation type="journal article" date="2017" name="Elife">
        <title>Extensive horizontal gene transfer in cheese-associated bacteria.</title>
        <authorList>
            <person name="Bonham K.S."/>
            <person name="Wolfe B.E."/>
            <person name="Dutton R.J."/>
        </authorList>
    </citation>
    <scope>NUCLEOTIDE SEQUENCE [LARGE SCALE GENOMIC DNA]</scope>
    <source>
        <strain evidence="2 3">JB196</strain>
    </source>
</reference>
<dbReference type="RefSeq" id="WP_086961003.1">
    <property type="nucleotide sequence ID" value="NZ_AP018680.1"/>
</dbReference>
<sequence length="173" mass="19590">MKVRLSTIIVACCFVNTAFADEGTKNNTTPVSYTNHSPFKFGVGIDQGFSIVGQLYDKVNIAVGDDGISADYIFLTGKFNQNLPFTWYASVGGWYEWDKTWHGGNCNYYNNQGFCVDNNHDDHFRDYGVRVPFGLDWNFASRWDAYIQLSPSISFPDDFDVDFQAATGVRYAF</sequence>
<proteinExistence type="predicted"/>
<accession>A0A368LMD9</accession>
<dbReference type="GeneID" id="303188210"/>
<dbReference type="Proteomes" id="UP000252479">
    <property type="component" value="Unassembled WGS sequence"/>
</dbReference>
<dbReference type="OrthoDB" id="5733495at2"/>
<gene>
    <name evidence="2" type="ORF">CIK83_04730</name>
</gene>